<evidence type="ECO:0000313" key="1">
    <source>
        <dbReference type="EMBL" id="MCI34683.1"/>
    </source>
</evidence>
<comment type="caution">
    <text evidence="1">The sequence shown here is derived from an EMBL/GenBank/DDBJ whole genome shotgun (WGS) entry which is preliminary data.</text>
</comment>
<sequence>MVTGATTESMERMPKAIASPNWLNIFAAQQQMIMR</sequence>
<proteinExistence type="predicted"/>
<evidence type="ECO:0000313" key="2">
    <source>
        <dbReference type="Proteomes" id="UP000265520"/>
    </source>
</evidence>
<dbReference type="Proteomes" id="UP000265520">
    <property type="component" value="Unassembled WGS sequence"/>
</dbReference>
<dbReference type="EMBL" id="LXQA010216177">
    <property type="protein sequence ID" value="MCI34683.1"/>
    <property type="molecule type" value="Genomic_DNA"/>
</dbReference>
<organism evidence="1 2">
    <name type="scientific">Trifolium medium</name>
    <dbReference type="NCBI Taxonomy" id="97028"/>
    <lineage>
        <taxon>Eukaryota</taxon>
        <taxon>Viridiplantae</taxon>
        <taxon>Streptophyta</taxon>
        <taxon>Embryophyta</taxon>
        <taxon>Tracheophyta</taxon>
        <taxon>Spermatophyta</taxon>
        <taxon>Magnoliopsida</taxon>
        <taxon>eudicotyledons</taxon>
        <taxon>Gunneridae</taxon>
        <taxon>Pentapetalae</taxon>
        <taxon>rosids</taxon>
        <taxon>fabids</taxon>
        <taxon>Fabales</taxon>
        <taxon>Fabaceae</taxon>
        <taxon>Papilionoideae</taxon>
        <taxon>50 kb inversion clade</taxon>
        <taxon>NPAAA clade</taxon>
        <taxon>Hologalegina</taxon>
        <taxon>IRL clade</taxon>
        <taxon>Trifolieae</taxon>
        <taxon>Trifolium</taxon>
    </lineage>
</organism>
<feature type="non-terminal residue" evidence="1">
    <location>
        <position position="35"/>
    </location>
</feature>
<dbReference type="AlphaFoldDB" id="A0A392RDI7"/>
<accession>A0A392RDI7</accession>
<keyword evidence="2" id="KW-1185">Reference proteome</keyword>
<protein>
    <submittedName>
        <fullName evidence="1">Uncharacterized protein</fullName>
    </submittedName>
</protein>
<name>A0A392RDI7_9FABA</name>
<reference evidence="1 2" key="1">
    <citation type="journal article" date="2018" name="Front. Plant Sci.">
        <title>Red Clover (Trifolium pratense) and Zigzag Clover (T. medium) - A Picture of Genomic Similarities and Differences.</title>
        <authorList>
            <person name="Dluhosova J."/>
            <person name="Istvanek J."/>
            <person name="Nedelnik J."/>
            <person name="Repkova J."/>
        </authorList>
    </citation>
    <scope>NUCLEOTIDE SEQUENCE [LARGE SCALE GENOMIC DNA]</scope>
    <source>
        <strain evidence="2">cv. 10/8</strain>
        <tissue evidence="1">Leaf</tissue>
    </source>
</reference>